<comment type="caution">
    <text evidence="2">The sequence shown here is derived from an EMBL/GenBank/DDBJ whole genome shotgun (WGS) entry which is preliminary data.</text>
</comment>
<feature type="region of interest" description="Disordered" evidence="1">
    <location>
        <begin position="1"/>
        <end position="33"/>
    </location>
</feature>
<feature type="compositionally biased region" description="Polar residues" evidence="1">
    <location>
        <begin position="1"/>
        <end position="10"/>
    </location>
</feature>
<evidence type="ECO:0000256" key="1">
    <source>
        <dbReference type="SAM" id="MobiDB-lite"/>
    </source>
</evidence>
<evidence type="ECO:0000313" key="2">
    <source>
        <dbReference type="EMBL" id="KAG5588143.1"/>
    </source>
</evidence>
<accession>A0A9J5XKW1</accession>
<protein>
    <submittedName>
        <fullName evidence="2">Uncharacterized protein</fullName>
    </submittedName>
</protein>
<proteinExistence type="predicted"/>
<keyword evidence="3" id="KW-1185">Reference proteome</keyword>
<organism evidence="2 3">
    <name type="scientific">Solanum commersonii</name>
    <name type="common">Commerson's wild potato</name>
    <name type="synonym">Commerson's nightshade</name>
    <dbReference type="NCBI Taxonomy" id="4109"/>
    <lineage>
        <taxon>Eukaryota</taxon>
        <taxon>Viridiplantae</taxon>
        <taxon>Streptophyta</taxon>
        <taxon>Embryophyta</taxon>
        <taxon>Tracheophyta</taxon>
        <taxon>Spermatophyta</taxon>
        <taxon>Magnoliopsida</taxon>
        <taxon>eudicotyledons</taxon>
        <taxon>Gunneridae</taxon>
        <taxon>Pentapetalae</taxon>
        <taxon>asterids</taxon>
        <taxon>lamiids</taxon>
        <taxon>Solanales</taxon>
        <taxon>Solanaceae</taxon>
        <taxon>Solanoideae</taxon>
        <taxon>Solaneae</taxon>
        <taxon>Solanum</taxon>
    </lineage>
</organism>
<sequence length="78" mass="8860">MHPNQSTTGTRLDHNHEKKQLKTEKNRTTTQNNKLGAQCQIINVINLEMLKTTCRNIKDGKSIIEEEALPFSGSGLRR</sequence>
<evidence type="ECO:0000313" key="3">
    <source>
        <dbReference type="Proteomes" id="UP000824120"/>
    </source>
</evidence>
<name>A0A9J5XKW1_SOLCO</name>
<reference evidence="2 3" key="1">
    <citation type="submission" date="2020-09" db="EMBL/GenBank/DDBJ databases">
        <title>De no assembly of potato wild relative species, Solanum commersonii.</title>
        <authorList>
            <person name="Cho K."/>
        </authorList>
    </citation>
    <scope>NUCLEOTIDE SEQUENCE [LARGE SCALE GENOMIC DNA]</scope>
    <source>
        <strain evidence="2">LZ3.2</strain>
        <tissue evidence="2">Leaf</tissue>
    </source>
</reference>
<dbReference type="AlphaFoldDB" id="A0A9J5XKW1"/>
<gene>
    <name evidence="2" type="ORF">H5410_048577</name>
</gene>
<dbReference type="EMBL" id="JACXVP010000009">
    <property type="protein sequence ID" value="KAG5588143.1"/>
    <property type="molecule type" value="Genomic_DNA"/>
</dbReference>
<dbReference type="Proteomes" id="UP000824120">
    <property type="component" value="Chromosome 9"/>
</dbReference>
<feature type="compositionally biased region" description="Basic and acidic residues" evidence="1">
    <location>
        <begin position="11"/>
        <end position="27"/>
    </location>
</feature>